<proteinExistence type="predicted"/>
<feature type="transmembrane region" description="Helical" evidence="1">
    <location>
        <begin position="456"/>
        <end position="489"/>
    </location>
</feature>
<feature type="domain" description="G" evidence="2">
    <location>
        <begin position="147"/>
        <end position="274"/>
    </location>
</feature>
<dbReference type="InterPro" id="IPR027417">
    <property type="entry name" value="P-loop_NTPase"/>
</dbReference>
<evidence type="ECO:0000313" key="4">
    <source>
        <dbReference type="Proteomes" id="UP000092154"/>
    </source>
</evidence>
<dbReference type="Proteomes" id="UP000092154">
    <property type="component" value="Unassembled WGS sequence"/>
</dbReference>
<dbReference type="EMBL" id="KV448219">
    <property type="protein sequence ID" value="OAX40245.1"/>
    <property type="molecule type" value="Genomic_DNA"/>
</dbReference>
<dbReference type="SUPFAM" id="SSF52540">
    <property type="entry name" value="P-loop containing nucleoside triphosphate hydrolases"/>
    <property type="match status" value="1"/>
</dbReference>
<keyword evidence="1" id="KW-0472">Membrane</keyword>
<evidence type="ECO:0000256" key="1">
    <source>
        <dbReference type="SAM" id="Phobius"/>
    </source>
</evidence>
<dbReference type="GO" id="GO:0005525">
    <property type="term" value="F:GTP binding"/>
    <property type="evidence" value="ECO:0007669"/>
    <property type="project" value="InterPro"/>
</dbReference>
<reference evidence="3 4" key="1">
    <citation type="submission" date="2016-06" db="EMBL/GenBank/DDBJ databases">
        <title>Comparative genomics of the ectomycorrhizal sister species Rhizopogon vinicolor and Rhizopogon vesiculosus (Basidiomycota: Boletales) reveals a divergence of the mating type B locus.</title>
        <authorList>
            <consortium name="DOE Joint Genome Institute"/>
            <person name="Mujic A.B."/>
            <person name="Kuo A."/>
            <person name="Tritt A."/>
            <person name="Lipzen A."/>
            <person name="Chen C."/>
            <person name="Johnson J."/>
            <person name="Sharma A."/>
            <person name="Barry K."/>
            <person name="Grigoriev I.V."/>
            <person name="Spatafora J.W."/>
        </authorList>
    </citation>
    <scope>NUCLEOTIDE SEQUENCE [LARGE SCALE GENOMIC DNA]</scope>
    <source>
        <strain evidence="3 4">AM-OR11-026</strain>
    </source>
</reference>
<gene>
    <name evidence="3" type="ORF">K503DRAFT_634001</name>
</gene>
<keyword evidence="4" id="KW-1185">Reference proteome</keyword>
<name>A0A1B7N5W0_9AGAM</name>
<accession>A0A1B7N5W0</accession>
<evidence type="ECO:0000313" key="3">
    <source>
        <dbReference type="EMBL" id="OAX40245.1"/>
    </source>
</evidence>
<feature type="transmembrane region" description="Helical" evidence="1">
    <location>
        <begin position="501"/>
        <end position="523"/>
    </location>
</feature>
<dbReference type="OrthoDB" id="391988at2759"/>
<dbReference type="InterPro" id="IPR006073">
    <property type="entry name" value="GTP-bd"/>
</dbReference>
<keyword evidence="1" id="KW-0812">Transmembrane</keyword>
<dbReference type="CDD" id="cd00882">
    <property type="entry name" value="Ras_like_GTPase"/>
    <property type="match status" value="1"/>
</dbReference>
<dbReference type="Gene3D" id="3.40.50.300">
    <property type="entry name" value="P-loop containing nucleotide triphosphate hydrolases"/>
    <property type="match status" value="1"/>
</dbReference>
<protein>
    <recommendedName>
        <fullName evidence="2">G domain-containing protein</fullName>
    </recommendedName>
</protein>
<keyword evidence="1" id="KW-1133">Transmembrane helix</keyword>
<evidence type="ECO:0000259" key="2">
    <source>
        <dbReference type="Pfam" id="PF01926"/>
    </source>
</evidence>
<dbReference type="AlphaFoldDB" id="A0A1B7N5W0"/>
<organism evidence="3 4">
    <name type="scientific">Rhizopogon vinicolor AM-OR11-026</name>
    <dbReference type="NCBI Taxonomy" id="1314800"/>
    <lineage>
        <taxon>Eukaryota</taxon>
        <taxon>Fungi</taxon>
        <taxon>Dikarya</taxon>
        <taxon>Basidiomycota</taxon>
        <taxon>Agaricomycotina</taxon>
        <taxon>Agaricomycetes</taxon>
        <taxon>Agaricomycetidae</taxon>
        <taxon>Boletales</taxon>
        <taxon>Suillineae</taxon>
        <taxon>Rhizopogonaceae</taxon>
        <taxon>Rhizopogon</taxon>
    </lineage>
</organism>
<dbReference type="Pfam" id="PF01926">
    <property type="entry name" value="MMR_HSR1"/>
    <property type="match status" value="1"/>
</dbReference>
<dbReference type="InParanoid" id="A0A1B7N5W0"/>
<sequence length="616" mass="69247">MANKTDAHPNSLYISDISVNFSESRKNVRSAEVRIGSTLRRPIENHAGKALTQTFDIPLEFSLQDSFSLQILYKSQWFWKKPYDMIHLDMEDIFRRHGAPGPERKEYYKSHEEISIVLGLSRNSSIGDTGDLPPTTDVIFQNCPQFRILVTGKSGVGKSSLIKHAFGLQDALTSDFARGEANIDNEFVSPQNNRFVLHDSNGFEAGDEDNFNKVREFIKRRSNKPLKDQLHAIWLCLEIPHAGGRLLETGTEQFLALKREGKLGNIPVVVVFTKFDVLIDQVDFDIGSSLNGLSEDDIKERSKNGAETKLQEVCIGPLKIFSQSDIPHVAVSTEESYKETLAQLIQITERHVYEHVATDASVMTGIAQRVDPKLKMETLIKVGKRTYWKALVSSIGFMNRDQKTCLRVLHTDIVTVWNFRDSYKHLSSEEFRTLMVNMVDKTYAGPQINPNAAMKFGLATVATIATIVSTLAGPVAPIVVPIAASVVLAKWVYDVYQLSNLVLQHFISYIVDLTMVLQILYLLSDNKEELSRRVIKFAVKSYHDSKIIGNVHGQVEKVVRELQVLDHSDHVIVDRIKALMNSNSIDAGEIHDLRAKIPPVHSVPDEPWEVTQGTGK</sequence>